<gene>
    <name evidence="2" type="ORF">JAAARDRAFT_154524</name>
</gene>
<dbReference type="Proteomes" id="UP000027265">
    <property type="component" value="Unassembled WGS sequence"/>
</dbReference>
<evidence type="ECO:0000256" key="1">
    <source>
        <dbReference type="SAM" id="MobiDB-lite"/>
    </source>
</evidence>
<evidence type="ECO:0000313" key="2">
    <source>
        <dbReference type="EMBL" id="KDQ59225.1"/>
    </source>
</evidence>
<proteinExistence type="predicted"/>
<name>A0A067PZB0_9AGAM</name>
<dbReference type="InParanoid" id="A0A067PZB0"/>
<sequence>MLRRPWGRRLRQREMIRVGSTWGRSFMSIAQRMGFGGSTWSLMSCIRMEWWRRLTGTLQMVPPPYSRRPSYPHHSGPLLSPPLFILKTTPPPLLYPSQLPTSNGRRRLLISPTFDFLAAWPMSSSANSITKHSNPTCTSASLLDMLKGPRPGASGIQSPRSSSSVAIQSST</sequence>
<keyword evidence="3" id="KW-1185">Reference proteome</keyword>
<evidence type="ECO:0000313" key="3">
    <source>
        <dbReference type="Proteomes" id="UP000027265"/>
    </source>
</evidence>
<accession>A0A067PZB0</accession>
<reference evidence="3" key="1">
    <citation type="journal article" date="2014" name="Proc. Natl. Acad. Sci. U.S.A.">
        <title>Extensive sampling of basidiomycete genomes demonstrates inadequacy of the white-rot/brown-rot paradigm for wood decay fungi.</title>
        <authorList>
            <person name="Riley R."/>
            <person name="Salamov A.A."/>
            <person name="Brown D.W."/>
            <person name="Nagy L.G."/>
            <person name="Floudas D."/>
            <person name="Held B.W."/>
            <person name="Levasseur A."/>
            <person name="Lombard V."/>
            <person name="Morin E."/>
            <person name="Otillar R."/>
            <person name="Lindquist E.A."/>
            <person name="Sun H."/>
            <person name="LaButti K.M."/>
            <person name="Schmutz J."/>
            <person name="Jabbour D."/>
            <person name="Luo H."/>
            <person name="Baker S.E."/>
            <person name="Pisabarro A.G."/>
            <person name="Walton J.D."/>
            <person name="Blanchette R.A."/>
            <person name="Henrissat B."/>
            <person name="Martin F."/>
            <person name="Cullen D."/>
            <person name="Hibbett D.S."/>
            <person name="Grigoriev I.V."/>
        </authorList>
    </citation>
    <scope>NUCLEOTIDE SEQUENCE [LARGE SCALE GENOMIC DNA]</scope>
    <source>
        <strain evidence="3">MUCL 33604</strain>
    </source>
</reference>
<dbReference type="HOGENOM" id="CLU_1566625_0_0_1"/>
<feature type="region of interest" description="Disordered" evidence="1">
    <location>
        <begin position="140"/>
        <end position="171"/>
    </location>
</feature>
<dbReference type="AlphaFoldDB" id="A0A067PZB0"/>
<feature type="non-terminal residue" evidence="2">
    <location>
        <position position="171"/>
    </location>
</feature>
<protein>
    <submittedName>
        <fullName evidence="2">Uncharacterized protein</fullName>
    </submittedName>
</protein>
<dbReference type="EMBL" id="KL197716">
    <property type="protein sequence ID" value="KDQ59225.1"/>
    <property type="molecule type" value="Genomic_DNA"/>
</dbReference>
<organism evidence="2 3">
    <name type="scientific">Jaapia argillacea MUCL 33604</name>
    <dbReference type="NCBI Taxonomy" id="933084"/>
    <lineage>
        <taxon>Eukaryota</taxon>
        <taxon>Fungi</taxon>
        <taxon>Dikarya</taxon>
        <taxon>Basidiomycota</taxon>
        <taxon>Agaricomycotina</taxon>
        <taxon>Agaricomycetes</taxon>
        <taxon>Agaricomycetidae</taxon>
        <taxon>Jaapiales</taxon>
        <taxon>Jaapiaceae</taxon>
        <taxon>Jaapia</taxon>
    </lineage>
</organism>
<feature type="compositionally biased region" description="Polar residues" evidence="1">
    <location>
        <begin position="155"/>
        <end position="171"/>
    </location>
</feature>